<dbReference type="InterPro" id="IPR003819">
    <property type="entry name" value="TauD/TfdA-like"/>
</dbReference>
<reference evidence="7" key="1">
    <citation type="submission" date="2016-10" db="EMBL/GenBank/DDBJ databases">
        <authorList>
            <person name="Varghese N."/>
            <person name="Submissions S."/>
        </authorList>
    </citation>
    <scope>NUCLEOTIDE SEQUENCE [LARGE SCALE GENOMIC DNA]</scope>
    <source>
        <strain evidence="7">CGMCC 4.3525</strain>
    </source>
</reference>
<keyword evidence="3" id="KW-0408">Iron</keyword>
<dbReference type="Gene3D" id="3.60.130.10">
    <property type="entry name" value="Clavaminate synthase-like"/>
    <property type="match status" value="1"/>
</dbReference>
<keyword evidence="4" id="KW-0045">Antibiotic biosynthesis</keyword>
<sequence length="347" mass="38079">MTAPGGPRAGQRRRVSADLGYWVRPIGPPDGATLPLRVVATESGLDLARWATEAAGTVRSWLDAHGAVLFRGFDVDLNGFAAVLEAFAGAPSPYLERSSPRTELGDRIYTATDHPADQTIVLHCENSYQRAFPRRLVFCCLRPPATGGATTLADTRRVLGRIRPEVLAGFAEHGVRYVRNYGTGLGMSWQEAFQTQQRADVEEYCREQDLEVEWGERDRLRTSQVRPALAVHPDTGDRVWFNHAVFFHPRSLPAQVTAEVGGRLTEADLPATTCYGDGSPILAEDLDHLRSAYAAERVAVPWERGDVLVVDNLLAAHGREPFTGERQVVVGMGGPLTWDAVRDGANR</sequence>
<dbReference type="STRING" id="402600.SAMN05216188_12937"/>
<dbReference type="Pfam" id="PF02668">
    <property type="entry name" value="TauD"/>
    <property type="match status" value="1"/>
</dbReference>
<evidence type="ECO:0000256" key="3">
    <source>
        <dbReference type="ARBA" id="ARBA00023004"/>
    </source>
</evidence>
<gene>
    <name evidence="6" type="ORF">SAMN05216188_12937</name>
</gene>
<dbReference type="AlphaFoldDB" id="A0A1H9VZN2"/>
<organism evidence="6 7">
    <name type="scientific">Lentzea xinjiangensis</name>
    <dbReference type="NCBI Taxonomy" id="402600"/>
    <lineage>
        <taxon>Bacteria</taxon>
        <taxon>Bacillati</taxon>
        <taxon>Actinomycetota</taxon>
        <taxon>Actinomycetes</taxon>
        <taxon>Pseudonocardiales</taxon>
        <taxon>Pseudonocardiaceae</taxon>
        <taxon>Lentzea</taxon>
    </lineage>
</organism>
<keyword evidence="6" id="KW-0223">Dioxygenase</keyword>
<name>A0A1H9VZN2_9PSEU</name>
<evidence type="ECO:0000313" key="7">
    <source>
        <dbReference type="Proteomes" id="UP000199352"/>
    </source>
</evidence>
<proteinExistence type="predicted"/>
<evidence type="ECO:0000259" key="5">
    <source>
        <dbReference type="Pfam" id="PF02668"/>
    </source>
</evidence>
<dbReference type="SUPFAM" id="SSF51197">
    <property type="entry name" value="Clavaminate synthase-like"/>
    <property type="match status" value="1"/>
</dbReference>
<dbReference type="GO" id="GO:0017000">
    <property type="term" value="P:antibiotic biosynthetic process"/>
    <property type="evidence" value="ECO:0007669"/>
    <property type="project" value="UniProtKB-KW"/>
</dbReference>
<dbReference type="GO" id="GO:0051213">
    <property type="term" value="F:dioxygenase activity"/>
    <property type="evidence" value="ECO:0007669"/>
    <property type="project" value="UniProtKB-KW"/>
</dbReference>
<dbReference type="InterPro" id="IPR042098">
    <property type="entry name" value="TauD-like_sf"/>
</dbReference>
<dbReference type="InterPro" id="IPR050411">
    <property type="entry name" value="AlphaKG_dependent_hydroxylases"/>
</dbReference>
<comment type="cofactor">
    <cofactor evidence="1">
        <name>Fe(2+)</name>
        <dbReference type="ChEBI" id="CHEBI:29033"/>
    </cofactor>
</comment>
<dbReference type="PANTHER" id="PTHR10696:SF56">
    <property type="entry name" value="TAUD_TFDA-LIKE DOMAIN-CONTAINING PROTEIN"/>
    <property type="match status" value="1"/>
</dbReference>
<evidence type="ECO:0000313" key="6">
    <source>
        <dbReference type="EMBL" id="SES27018.1"/>
    </source>
</evidence>
<keyword evidence="2" id="KW-0560">Oxidoreductase</keyword>
<dbReference type="EMBL" id="FOFR01000029">
    <property type="protein sequence ID" value="SES27018.1"/>
    <property type="molecule type" value="Genomic_DNA"/>
</dbReference>
<accession>A0A1H9VZN2</accession>
<dbReference type="Proteomes" id="UP000199352">
    <property type="component" value="Unassembled WGS sequence"/>
</dbReference>
<protein>
    <submittedName>
        <fullName evidence="6">Taurine dioxygenase, alpha-ketoglutarate-dependent</fullName>
    </submittedName>
</protein>
<evidence type="ECO:0000256" key="2">
    <source>
        <dbReference type="ARBA" id="ARBA00023002"/>
    </source>
</evidence>
<feature type="domain" description="TauD/TfdA-like" evidence="5">
    <location>
        <begin position="36"/>
        <end position="330"/>
    </location>
</feature>
<evidence type="ECO:0000256" key="4">
    <source>
        <dbReference type="ARBA" id="ARBA00023194"/>
    </source>
</evidence>
<evidence type="ECO:0000256" key="1">
    <source>
        <dbReference type="ARBA" id="ARBA00001954"/>
    </source>
</evidence>
<keyword evidence="7" id="KW-1185">Reference proteome</keyword>
<dbReference type="PANTHER" id="PTHR10696">
    <property type="entry name" value="GAMMA-BUTYROBETAINE HYDROXYLASE-RELATED"/>
    <property type="match status" value="1"/>
</dbReference>